<organism evidence="4 5">
    <name type="scientific">Eptatretus burgeri</name>
    <name type="common">Inshore hagfish</name>
    <dbReference type="NCBI Taxonomy" id="7764"/>
    <lineage>
        <taxon>Eukaryota</taxon>
        <taxon>Metazoa</taxon>
        <taxon>Chordata</taxon>
        <taxon>Craniata</taxon>
        <taxon>Vertebrata</taxon>
        <taxon>Cyclostomata</taxon>
        <taxon>Myxini</taxon>
        <taxon>Myxiniformes</taxon>
        <taxon>Myxinidae</taxon>
        <taxon>Eptatretinae</taxon>
        <taxon>Eptatretus</taxon>
    </lineage>
</organism>
<evidence type="ECO:0000313" key="4">
    <source>
        <dbReference type="Ensembl" id="ENSEBUP00000000837.1"/>
    </source>
</evidence>
<dbReference type="Ensembl" id="ENSEBUT00000001143.1">
    <property type="protein sequence ID" value="ENSEBUP00000000837.1"/>
    <property type="gene ID" value="ENSEBUG00000000872.1"/>
</dbReference>
<dbReference type="OMA" id="HAINLLM"/>
<feature type="compositionally biased region" description="Low complexity" evidence="1">
    <location>
        <begin position="262"/>
        <end position="274"/>
    </location>
</feature>
<dbReference type="GO" id="GO:0006511">
    <property type="term" value="P:ubiquitin-dependent protein catabolic process"/>
    <property type="evidence" value="ECO:0007669"/>
    <property type="project" value="TreeGrafter"/>
</dbReference>
<dbReference type="InterPro" id="IPR029071">
    <property type="entry name" value="Ubiquitin-like_domsf"/>
</dbReference>
<dbReference type="SMART" id="SM00165">
    <property type="entry name" value="UBA"/>
    <property type="match status" value="1"/>
</dbReference>
<evidence type="ECO:0000313" key="5">
    <source>
        <dbReference type="Proteomes" id="UP000694388"/>
    </source>
</evidence>
<evidence type="ECO:0000259" key="2">
    <source>
        <dbReference type="PROSITE" id="PS50030"/>
    </source>
</evidence>
<dbReference type="PANTHER" id="PTHR10677">
    <property type="entry name" value="UBIQUILIN"/>
    <property type="match status" value="1"/>
</dbReference>
<dbReference type="AlphaFoldDB" id="A0A8C4N3D0"/>
<dbReference type="InterPro" id="IPR047878">
    <property type="entry name" value="UBL7_UBA"/>
</dbReference>
<dbReference type="InterPro" id="IPR015940">
    <property type="entry name" value="UBA"/>
</dbReference>
<dbReference type="GO" id="GO:0031593">
    <property type="term" value="F:polyubiquitin modification-dependent protein binding"/>
    <property type="evidence" value="ECO:0007669"/>
    <property type="project" value="TreeGrafter"/>
</dbReference>
<dbReference type="SUPFAM" id="SSF54236">
    <property type="entry name" value="Ubiquitin-like"/>
    <property type="match status" value="1"/>
</dbReference>
<dbReference type="Gene3D" id="1.10.8.10">
    <property type="entry name" value="DNA helicase RuvA subunit, C-terminal domain"/>
    <property type="match status" value="1"/>
</dbReference>
<feature type="region of interest" description="Disordered" evidence="1">
    <location>
        <begin position="258"/>
        <end position="279"/>
    </location>
</feature>
<dbReference type="GO" id="GO:0005829">
    <property type="term" value="C:cytosol"/>
    <property type="evidence" value="ECO:0007669"/>
    <property type="project" value="TreeGrafter"/>
</dbReference>
<dbReference type="Proteomes" id="UP000694388">
    <property type="component" value="Unplaced"/>
</dbReference>
<reference evidence="4" key="1">
    <citation type="submission" date="2025-08" db="UniProtKB">
        <authorList>
            <consortium name="Ensembl"/>
        </authorList>
    </citation>
    <scope>IDENTIFICATION</scope>
</reference>
<proteinExistence type="predicted"/>
<keyword evidence="5" id="KW-1185">Reference proteome</keyword>
<dbReference type="PROSITE" id="PS50053">
    <property type="entry name" value="UBIQUITIN_2"/>
    <property type="match status" value="1"/>
</dbReference>
<dbReference type="InterPro" id="IPR009060">
    <property type="entry name" value="UBA-like_sf"/>
</dbReference>
<name>A0A8C4N3D0_EPTBU</name>
<dbReference type="PROSITE" id="PS50030">
    <property type="entry name" value="UBA"/>
    <property type="match status" value="1"/>
</dbReference>
<evidence type="ECO:0000259" key="3">
    <source>
        <dbReference type="PROSITE" id="PS50053"/>
    </source>
</evidence>
<dbReference type="FunFam" id="1.10.8.10:FF:000041">
    <property type="entry name" value="ubiquitin-like protein 7"/>
    <property type="match status" value="1"/>
</dbReference>
<dbReference type="Gene3D" id="3.10.20.90">
    <property type="entry name" value="Phosphatidylinositol 3-kinase Catalytic Subunit, Chain A, domain 1"/>
    <property type="match status" value="1"/>
</dbReference>
<protein>
    <submittedName>
        <fullName evidence="4">Ubiquitin-like 7a (bone marrow stromal cell-derived)</fullName>
    </submittedName>
</protein>
<dbReference type="Pfam" id="PF00240">
    <property type="entry name" value="ubiquitin"/>
    <property type="match status" value="1"/>
</dbReference>
<dbReference type="GeneTree" id="ENSGT00390000015967"/>
<accession>A0A8C4N3D0</accession>
<dbReference type="InterPro" id="IPR000626">
    <property type="entry name" value="Ubiquitin-like_dom"/>
</dbReference>
<dbReference type="PANTHER" id="PTHR10677:SF25">
    <property type="entry name" value="UBIQUITIN-LIKE PROTEIN 7"/>
    <property type="match status" value="1"/>
</dbReference>
<reference evidence="4" key="2">
    <citation type="submission" date="2025-09" db="UniProtKB">
        <authorList>
            <consortium name="Ensembl"/>
        </authorList>
    </citation>
    <scope>IDENTIFICATION</scope>
</reference>
<feature type="domain" description="UBA" evidence="2">
    <location>
        <begin position="304"/>
        <end position="348"/>
    </location>
</feature>
<dbReference type="CDD" id="cd14326">
    <property type="entry name" value="UBA_UBL7"/>
    <property type="match status" value="1"/>
</dbReference>
<dbReference type="InterPro" id="IPR015496">
    <property type="entry name" value="Ubiquilin"/>
</dbReference>
<sequence length="351" mass="37256">MAGLAVKLADRLNSACLLFPDLGPDISVSSAKETIAKKIDLAPDQVIDLVYCGRQMKDDQSLASYGVVYGSTIHVLKKTLPEPESIAELVDKVEAYRALRLLQAAIATSPVHRDAVFKILGNKESVNQHIFATPGLSSDPVGMGVLQNKDLFVLFADPNLLDRLSTSHPALLNCMVLLLHSVVESSPFPIPSAVPRHHASSASYDIPGGFSFDGLSDEEDDEQPRVALATTPPRPDTLRYAGLSGPRPITQSELASALAMASTPGSSGNTPTSGIQASTSGASIRPDLFTQALQQALQGGTLPPAQHQWQQQLKQLHDMGIQDAELSLRALQATGGDLQAALELIFAGMAP</sequence>
<dbReference type="SUPFAM" id="SSF46934">
    <property type="entry name" value="UBA-like"/>
    <property type="match status" value="1"/>
</dbReference>
<feature type="region of interest" description="Disordered" evidence="1">
    <location>
        <begin position="210"/>
        <end position="246"/>
    </location>
</feature>
<evidence type="ECO:0000256" key="1">
    <source>
        <dbReference type="SAM" id="MobiDB-lite"/>
    </source>
</evidence>
<feature type="domain" description="Ubiquitin-like" evidence="3">
    <location>
        <begin position="21"/>
        <end position="78"/>
    </location>
</feature>